<evidence type="ECO:0000259" key="20">
    <source>
        <dbReference type="PROSITE" id="PS50873"/>
    </source>
</evidence>
<dbReference type="GO" id="GO:0006979">
    <property type="term" value="P:response to oxidative stress"/>
    <property type="evidence" value="ECO:0007669"/>
    <property type="project" value="UniProtKB-UniRule"/>
</dbReference>
<dbReference type="Proteomes" id="UP001386955">
    <property type="component" value="Unassembled WGS sequence"/>
</dbReference>
<dbReference type="Gene3D" id="1.10.520.10">
    <property type="match status" value="1"/>
</dbReference>
<dbReference type="PRINTS" id="PR00458">
    <property type="entry name" value="PEROXIDASE"/>
</dbReference>
<feature type="binding site" evidence="16">
    <location>
        <position position="115"/>
    </location>
    <ligand>
        <name>Ca(2+)</name>
        <dbReference type="ChEBI" id="CHEBI:29108"/>
        <label>1</label>
    </ligand>
</feature>
<evidence type="ECO:0000256" key="16">
    <source>
        <dbReference type="PIRSR" id="PIRSR600823-3"/>
    </source>
</evidence>
<comment type="function">
    <text evidence="2">Removal of H(2)O(2), oxidation of toxic reductants, biosynthesis and degradation of lignin, suberization, auxin catabolism, response to environmental stresses such as wounding, pathogen attack and oxidative stress. These functions might be dependent on each isozyme/isoform in each plant tissue.</text>
</comment>
<keyword evidence="19" id="KW-0964">Secreted</keyword>
<dbReference type="InterPro" id="IPR010255">
    <property type="entry name" value="Haem_peroxidase_sf"/>
</dbReference>
<dbReference type="PROSITE" id="PS50873">
    <property type="entry name" value="PEROXIDASE_4"/>
    <property type="match status" value="1"/>
</dbReference>
<feature type="binding site" evidence="16">
    <location>
        <position position="94"/>
    </location>
    <ligand>
        <name>Ca(2+)</name>
        <dbReference type="ChEBI" id="CHEBI:29108"/>
        <label>1</label>
    </ligand>
</feature>
<comment type="similarity">
    <text evidence="3">Belongs to the peroxidase family. Ascorbate peroxidase subfamily.</text>
</comment>
<dbReference type="FunFam" id="1.10.420.10:FF:000001">
    <property type="entry name" value="Peroxidase"/>
    <property type="match status" value="1"/>
</dbReference>
<comment type="subcellular location">
    <subcellularLocation>
        <location evidence="19">Secreted</location>
    </subcellularLocation>
</comment>
<evidence type="ECO:0000256" key="2">
    <source>
        <dbReference type="ARBA" id="ARBA00002322"/>
    </source>
</evidence>
<keyword evidence="9 19" id="KW-0560">Oxidoreductase</keyword>
<reference evidence="21 22" key="1">
    <citation type="submission" date="2024-01" db="EMBL/GenBank/DDBJ databases">
        <title>The genomes of 5 underutilized Papilionoideae crops provide insights into root nodulation and disease resistanc.</title>
        <authorList>
            <person name="Jiang F."/>
        </authorList>
    </citation>
    <scope>NUCLEOTIDE SEQUENCE [LARGE SCALE GENOMIC DNA]</scope>
    <source>
        <strain evidence="21">DUOXIRENSHENG_FW03</strain>
        <tissue evidence="21">Leaves</tissue>
    </source>
</reference>
<dbReference type="PANTHER" id="PTHR31388">
    <property type="entry name" value="PEROXIDASE 72-RELATED"/>
    <property type="match status" value="1"/>
</dbReference>
<comment type="similarity">
    <text evidence="19">Belongs to the peroxidase family. Classical plant (class III) peroxidase subfamily.</text>
</comment>
<keyword evidence="11 18" id="KW-1015">Disulfide bond</keyword>
<organism evidence="21 22">
    <name type="scientific">Psophocarpus tetragonolobus</name>
    <name type="common">Winged bean</name>
    <name type="synonym">Dolichos tetragonolobus</name>
    <dbReference type="NCBI Taxonomy" id="3891"/>
    <lineage>
        <taxon>Eukaryota</taxon>
        <taxon>Viridiplantae</taxon>
        <taxon>Streptophyta</taxon>
        <taxon>Embryophyta</taxon>
        <taxon>Tracheophyta</taxon>
        <taxon>Spermatophyta</taxon>
        <taxon>Magnoliopsida</taxon>
        <taxon>eudicotyledons</taxon>
        <taxon>Gunneridae</taxon>
        <taxon>Pentapetalae</taxon>
        <taxon>rosids</taxon>
        <taxon>fabids</taxon>
        <taxon>Fabales</taxon>
        <taxon>Fabaceae</taxon>
        <taxon>Papilionoideae</taxon>
        <taxon>50 kb inversion clade</taxon>
        <taxon>NPAAA clade</taxon>
        <taxon>indigoferoid/millettioid clade</taxon>
        <taxon>Phaseoleae</taxon>
        <taxon>Psophocarpus</taxon>
    </lineage>
</organism>
<evidence type="ECO:0000256" key="8">
    <source>
        <dbReference type="ARBA" id="ARBA00022837"/>
    </source>
</evidence>
<dbReference type="EMBL" id="JAYMYS010000006">
    <property type="protein sequence ID" value="KAK7388027.1"/>
    <property type="molecule type" value="Genomic_DNA"/>
</dbReference>
<evidence type="ECO:0000256" key="10">
    <source>
        <dbReference type="ARBA" id="ARBA00023004"/>
    </source>
</evidence>
<dbReference type="CDD" id="cd00693">
    <property type="entry name" value="secretory_peroxidase"/>
    <property type="match status" value="1"/>
</dbReference>
<feature type="disulfide bond" evidence="18">
    <location>
        <begin position="227"/>
        <end position="257"/>
    </location>
</feature>
<protein>
    <recommendedName>
        <fullName evidence="4 19">Peroxidase</fullName>
        <ecNumber evidence="4 19">1.11.1.7</ecNumber>
    </recommendedName>
</protein>
<feature type="binding site" evidence="15">
    <location>
        <position position="190"/>
    </location>
    <ligand>
        <name>substrate</name>
    </ligand>
</feature>
<keyword evidence="12" id="KW-0325">Glycoprotein</keyword>
<feature type="domain" description="Plant heme peroxidase family profile" evidence="20">
    <location>
        <begin position="52"/>
        <end position="351"/>
    </location>
</feature>
<evidence type="ECO:0000256" key="12">
    <source>
        <dbReference type="ARBA" id="ARBA00023180"/>
    </source>
</evidence>
<evidence type="ECO:0000256" key="9">
    <source>
        <dbReference type="ARBA" id="ARBA00023002"/>
    </source>
</evidence>
<dbReference type="GO" id="GO:0046872">
    <property type="term" value="F:metal ion binding"/>
    <property type="evidence" value="ECO:0007669"/>
    <property type="project" value="UniProtKB-UniRule"/>
</dbReference>
<gene>
    <name evidence="21" type="ORF">VNO78_22828</name>
</gene>
<dbReference type="SUPFAM" id="SSF48113">
    <property type="entry name" value="Heme-dependent peroxidases"/>
    <property type="match status" value="1"/>
</dbReference>
<evidence type="ECO:0000256" key="13">
    <source>
        <dbReference type="ARBA" id="ARBA00023324"/>
    </source>
</evidence>
<evidence type="ECO:0000256" key="19">
    <source>
        <dbReference type="RuleBase" id="RU362060"/>
    </source>
</evidence>
<dbReference type="GO" id="GO:0042744">
    <property type="term" value="P:hydrogen peroxide catabolic process"/>
    <property type="evidence" value="ECO:0007669"/>
    <property type="project" value="UniProtKB-KW"/>
</dbReference>
<feature type="binding site" evidence="16">
    <location>
        <position position="270"/>
    </location>
    <ligand>
        <name>Ca(2+)</name>
        <dbReference type="ChEBI" id="CHEBI:29108"/>
        <label>2</label>
    </ligand>
</feature>
<evidence type="ECO:0000256" key="1">
    <source>
        <dbReference type="ARBA" id="ARBA00000189"/>
    </source>
</evidence>
<dbReference type="Pfam" id="PF00141">
    <property type="entry name" value="peroxidase"/>
    <property type="match status" value="1"/>
</dbReference>
<dbReference type="InterPro" id="IPR019793">
    <property type="entry name" value="Peroxidases_heam-ligand_BS"/>
</dbReference>
<comment type="cofactor">
    <cofactor evidence="16 19">
        <name>Ca(2+)</name>
        <dbReference type="ChEBI" id="CHEBI:29108"/>
    </cofactor>
    <text evidence="16 19">Binds 2 calcium ions per subunit.</text>
</comment>
<evidence type="ECO:0000256" key="11">
    <source>
        <dbReference type="ARBA" id="ARBA00023157"/>
    </source>
</evidence>
<name>A0AAN9S318_PSOTE</name>
<feature type="binding site" evidence="16">
    <location>
        <position position="278"/>
    </location>
    <ligand>
        <name>Ca(2+)</name>
        <dbReference type="ChEBI" id="CHEBI:29108"/>
        <label>2</label>
    </ligand>
</feature>
<dbReference type="PROSITE" id="PS00435">
    <property type="entry name" value="PEROXIDASE_1"/>
    <property type="match status" value="1"/>
</dbReference>
<sequence>MESFLSTKPSLLSTILLLTLNIDMHLAVLLCLLILKLSPSFANDGYGYGDDPLGTNIYQHTCPEAEAIIFYWVEQAVFEDSRMPASLLRLHFHDCFVNGCDASVLLDDTMDFVGEKSAGPNLNSLRGFEVIDKIKSELELVCPQTVSCADILATAARDSVLLSGGPIWEVQMGRKDGITASKDAANNNIPGPNSTVDELVAKFQNVGLSLKDMVALSGAHTIGKARCRTFSSRLQSNSNSESGDANIDFIASLQQLCSGADSSNTVAHLDLATPATFDNQYFVNLLSGEGLLPSDQVLVNGNDQTRHIVQAYVENPLAFFEDFKLSMLKMGTLLSPTHTNGQIRTNCRTIN</sequence>
<dbReference type="GO" id="GO:0005576">
    <property type="term" value="C:extracellular region"/>
    <property type="evidence" value="ECO:0007669"/>
    <property type="project" value="UniProtKB-SubCell"/>
</dbReference>
<feature type="binding site" evidence="16">
    <location>
        <position position="97"/>
    </location>
    <ligand>
        <name>Ca(2+)</name>
        <dbReference type="ChEBI" id="CHEBI:29108"/>
        <label>1</label>
    </ligand>
</feature>
<dbReference type="Gene3D" id="1.10.420.10">
    <property type="entry name" value="Peroxidase, domain 2"/>
    <property type="match status" value="1"/>
</dbReference>
<dbReference type="InterPro" id="IPR002016">
    <property type="entry name" value="Haem_peroxidase"/>
</dbReference>
<dbReference type="PANTHER" id="PTHR31388:SF28">
    <property type="entry name" value="PEROXIDASE 40"/>
    <property type="match status" value="1"/>
</dbReference>
<feature type="binding site" evidence="16">
    <location>
        <position position="99"/>
    </location>
    <ligand>
        <name>Ca(2+)</name>
        <dbReference type="ChEBI" id="CHEBI:29108"/>
        <label>1</label>
    </ligand>
</feature>
<proteinExistence type="inferred from homology"/>
<evidence type="ECO:0000256" key="15">
    <source>
        <dbReference type="PIRSR" id="PIRSR600823-2"/>
    </source>
</evidence>
<comment type="caution">
    <text evidence="21">The sequence shown here is derived from an EMBL/GenBank/DDBJ whole genome shotgun (WGS) entry which is preliminary data.</text>
</comment>
<dbReference type="EC" id="1.11.1.7" evidence="4 19"/>
<dbReference type="AlphaFoldDB" id="A0AAN9S318"/>
<keyword evidence="6 19" id="KW-0349">Heme</keyword>
<dbReference type="PRINTS" id="PR00461">
    <property type="entry name" value="PLPEROXIDASE"/>
</dbReference>
<evidence type="ECO:0000256" key="17">
    <source>
        <dbReference type="PIRSR" id="PIRSR600823-4"/>
    </source>
</evidence>
<evidence type="ECO:0000256" key="4">
    <source>
        <dbReference type="ARBA" id="ARBA00012313"/>
    </source>
</evidence>
<comment type="catalytic activity">
    <reaction evidence="1 19">
        <text>2 a phenolic donor + H2O2 = 2 a phenolic radical donor + 2 H2O</text>
        <dbReference type="Rhea" id="RHEA:56136"/>
        <dbReference type="ChEBI" id="CHEBI:15377"/>
        <dbReference type="ChEBI" id="CHEBI:16240"/>
        <dbReference type="ChEBI" id="CHEBI:139520"/>
        <dbReference type="ChEBI" id="CHEBI:139521"/>
        <dbReference type="EC" id="1.11.1.7"/>
    </reaction>
</comment>
<evidence type="ECO:0000313" key="22">
    <source>
        <dbReference type="Proteomes" id="UP001386955"/>
    </source>
</evidence>
<keyword evidence="7 16" id="KW-0479">Metal-binding</keyword>
<dbReference type="FunFam" id="1.10.520.10:FF:000001">
    <property type="entry name" value="Peroxidase"/>
    <property type="match status" value="1"/>
</dbReference>
<keyword evidence="8 16" id="KW-0106">Calcium</keyword>
<feature type="binding site" evidence="16">
    <location>
        <position position="273"/>
    </location>
    <ligand>
        <name>Ca(2+)</name>
        <dbReference type="ChEBI" id="CHEBI:29108"/>
        <label>2</label>
    </ligand>
</feature>
<dbReference type="InterPro" id="IPR033905">
    <property type="entry name" value="Secretory_peroxidase"/>
</dbReference>
<dbReference type="InterPro" id="IPR000823">
    <property type="entry name" value="Peroxidase_pln"/>
</dbReference>
<evidence type="ECO:0000256" key="18">
    <source>
        <dbReference type="PIRSR" id="PIRSR600823-5"/>
    </source>
</evidence>
<keyword evidence="13 19" id="KW-0376">Hydrogen peroxide</keyword>
<evidence type="ECO:0000256" key="6">
    <source>
        <dbReference type="ARBA" id="ARBA00022617"/>
    </source>
</evidence>
<feature type="binding site" evidence="16">
    <location>
        <position position="101"/>
    </location>
    <ligand>
        <name>Ca(2+)</name>
        <dbReference type="ChEBI" id="CHEBI:29108"/>
        <label>1</label>
    </ligand>
</feature>
<keyword evidence="10 16" id="KW-0408">Iron</keyword>
<feature type="binding site" evidence="16">
    <location>
        <position position="103"/>
    </location>
    <ligand>
        <name>Ca(2+)</name>
        <dbReference type="ChEBI" id="CHEBI:29108"/>
        <label>1</label>
    </ligand>
</feature>
<feature type="disulfide bond" evidence="18">
    <location>
        <begin position="148"/>
        <end position="347"/>
    </location>
</feature>
<evidence type="ECO:0000313" key="21">
    <source>
        <dbReference type="EMBL" id="KAK7388027.1"/>
    </source>
</evidence>
<comment type="cofactor">
    <cofactor evidence="16 19">
        <name>heme b</name>
        <dbReference type="ChEBI" id="CHEBI:60344"/>
    </cofactor>
    <text evidence="16 19">Binds 1 heme b (iron(II)-protoporphyrin IX) group per subunit.</text>
</comment>
<evidence type="ECO:0000256" key="5">
    <source>
        <dbReference type="ARBA" id="ARBA00022559"/>
    </source>
</evidence>
<evidence type="ECO:0000256" key="14">
    <source>
        <dbReference type="PIRSR" id="PIRSR600823-1"/>
    </source>
</evidence>
<keyword evidence="5 19" id="KW-0575">Peroxidase</keyword>
<evidence type="ECO:0000256" key="3">
    <source>
        <dbReference type="ARBA" id="ARBA00006873"/>
    </source>
</evidence>
<dbReference type="GO" id="GO:0140825">
    <property type="term" value="F:lactoperoxidase activity"/>
    <property type="evidence" value="ECO:0007669"/>
    <property type="project" value="UniProtKB-EC"/>
</dbReference>
<feature type="site" description="Transition state stabilizer" evidence="17">
    <location>
        <position position="89"/>
    </location>
</feature>
<feature type="active site" description="Proton acceptor" evidence="14">
    <location>
        <position position="93"/>
    </location>
</feature>
<dbReference type="GO" id="GO:0020037">
    <property type="term" value="F:heme binding"/>
    <property type="evidence" value="ECO:0007669"/>
    <property type="project" value="UniProtKB-UniRule"/>
</dbReference>
<feature type="binding site" evidence="16">
    <location>
        <position position="221"/>
    </location>
    <ligand>
        <name>Ca(2+)</name>
        <dbReference type="ChEBI" id="CHEBI:29108"/>
        <label>2</label>
    </ligand>
</feature>
<evidence type="ECO:0000256" key="7">
    <source>
        <dbReference type="ARBA" id="ARBA00022723"/>
    </source>
</evidence>
<feature type="disulfide bond" evidence="18">
    <location>
        <begin position="95"/>
        <end position="100"/>
    </location>
</feature>
<keyword evidence="22" id="KW-1185">Reference proteome</keyword>
<feature type="binding site" description="axial binding residue" evidence="16">
    <location>
        <position position="220"/>
    </location>
    <ligand>
        <name>heme b</name>
        <dbReference type="ChEBI" id="CHEBI:60344"/>
    </ligand>
    <ligandPart>
        <name>Fe</name>
        <dbReference type="ChEBI" id="CHEBI:18248"/>
    </ligandPart>
</feature>
<accession>A0AAN9S318</accession>
<feature type="disulfide bond" evidence="18">
    <location>
        <begin position="62"/>
        <end position="142"/>
    </location>
</feature>